<dbReference type="InterPro" id="IPR036179">
    <property type="entry name" value="Ig-like_dom_sf"/>
</dbReference>
<keyword evidence="8" id="KW-1185">Reference proteome</keyword>
<organism evidence="8 9">
    <name type="scientific">Xenopus laevis</name>
    <name type="common">African clawed frog</name>
    <dbReference type="NCBI Taxonomy" id="8355"/>
    <lineage>
        <taxon>Eukaryota</taxon>
        <taxon>Metazoa</taxon>
        <taxon>Chordata</taxon>
        <taxon>Craniata</taxon>
        <taxon>Vertebrata</taxon>
        <taxon>Euteleostomi</taxon>
        <taxon>Amphibia</taxon>
        <taxon>Batrachia</taxon>
        <taxon>Anura</taxon>
        <taxon>Pipoidea</taxon>
        <taxon>Pipidae</taxon>
        <taxon>Xenopodinae</taxon>
        <taxon>Xenopus</taxon>
        <taxon>Xenopus</taxon>
    </lineage>
</organism>
<evidence type="ECO:0000256" key="1">
    <source>
        <dbReference type="ARBA" id="ARBA00022729"/>
    </source>
</evidence>
<dbReference type="SUPFAM" id="SSF48726">
    <property type="entry name" value="Immunoglobulin"/>
    <property type="match status" value="4"/>
</dbReference>
<dbReference type="KEGG" id="xla:108699451"/>
<dbReference type="RefSeq" id="XP_018087024.2">
    <property type="nucleotide sequence ID" value="XM_018231535.2"/>
</dbReference>
<keyword evidence="3" id="KW-1015">Disulfide bond</keyword>
<feature type="domain" description="Ig-like" evidence="7">
    <location>
        <begin position="29"/>
        <end position="107"/>
    </location>
</feature>
<dbReference type="Proteomes" id="UP000186698">
    <property type="component" value="Chromosome 8L"/>
</dbReference>
<evidence type="ECO:0000256" key="5">
    <source>
        <dbReference type="SAM" id="Phobius"/>
    </source>
</evidence>
<dbReference type="InterPro" id="IPR007110">
    <property type="entry name" value="Ig-like_dom"/>
</dbReference>
<dbReference type="OrthoDB" id="6151406at2759"/>
<dbReference type="GO" id="GO:0007166">
    <property type="term" value="P:cell surface receptor signaling pathway"/>
    <property type="evidence" value="ECO:0000318"/>
    <property type="project" value="GO_Central"/>
</dbReference>
<dbReference type="InterPro" id="IPR003599">
    <property type="entry name" value="Ig_sub"/>
</dbReference>
<dbReference type="GO" id="GO:0004888">
    <property type="term" value="F:transmembrane signaling receptor activity"/>
    <property type="evidence" value="ECO:0000318"/>
    <property type="project" value="GO_Central"/>
</dbReference>
<keyword evidence="5" id="KW-0812">Transmembrane</keyword>
<dbReference type="GO" id="GO:0006955">
    <property type="term" value="P:immune response"/>
    <property type="evidence" value="ECO:0000318"/>
    <property type="project" value="GO_Central"/>
</dbReference>
<feature type="domain" description="Ig-like" evidence="7">
    <location>
        <begin position="299"/>
        <end position="383"/>
    </location>
</feature>
<feature type="transmembrane region" description="Helical" evidence="5">
    <location>
        <begin position="428"/>
        <end position="446"/>
    </location>
</feature>
<dbReference type="GO" id="GO:0009897">
    <property type="term" value="C:external side of plasma membrane"/>
    <property type="evidence" value="ECO:0000318"/>
    <property type="project" value="GO_Central"/>
</dbReference>
<evidence type="ECO:0000256" key="6">
    <source>
        <dbReference type="SAM" id="SignalP"/>
    </source>
</evidence>
<gene>
    <name evidence="9" type="primary">LOC108699451</name>
</gene>
<evidence type="ECO:0000259" key="7">
    <source>
        <dbReference type="PROSITE" id="PS50835"/>
    </source>
</evidence>
<keyword evidence="2" id="KW-0677">Repeat</keyword>
<evidence type="ECO:0000256" key="3">
    <source>
        <dbReference type="ARBA" id="ARBA00023157"/>
    </source>
</evidence>
<proteinExistence type="predicted"/>
<dbReference type="Pfam" id="PF13895">
    <property type="entry name" value="Ig_2"/>
    <property type="match status" value="3"/>
</dbReference>
<accession>A0A8J0TKA3</accession>
<sequence>MSHTISMAPLQFLFFFLWVTANAGSSSKPIVSFDPNWVTVFTKESVTLTCNVDPPEPRDQIYYWYRDNQIIPLYLGAKSVKIDYVKQEDGGSYQCQTVTSVKSEPVTLQVAHSWLTLKVPAFVCEGDELYVSCAGYPGYSARDAVLYKDNKVIGSSPSNADFLVGRANMTTSGLYRCTRQVKDGVIYYNYASEEQIAVKELFSKPVMKVNPNHLTEGDHMTITCDTKLSPHRETTELQFVFYRNGHNVQGFSLDNTFQVSSVLLENGGNYTCEVTTINDTVRKRSDEISVQVEELFSKPVIKVNRNHMTEGDHMTITCDTKLSPHRETTELQFAFYRDGHNVQGFSLENTFQVPSVLLENGGNYTCEVRTINDTVRKRSNEINVQMAVAEFQSTVTSLQDYKEEEREVGQLPVVHLAERSFEPIGVEITMALLMSFLTVGLLVFVFKSKVALSFFNQHSYPTSSASVESSGNKKDMSYKYIDV</sequence>
<dbReference type="Pfam" id="PF13927">
    <property type="entry name" value="Ig_3"/>
    <property type="match status" value="1"/>
</dbReference>
<dbReference type="Gene3D" id="2.60.40.10">
    <property type="entry name" value="Immunoglobulins"/>
    <property type="match status" value="4"/>
</dbReference>
<keyword evidence="4" id="KW-0393">Immunoglobulin domain</keyword>
<evidence type="ECO:0000256" key="2">
    <source>
        <dbReference type="ARBA" id="ARBA00022737"/>
    </source>
</evidence>
<dbReference type="FunFam" id="2.60.40.10:FF:000651">
    <property type="entry name" value="Fc receptor like 1"/>
    <property type="match status" value="2"/>
</dbReference>
<evidence type="ECO:0000313" key="8">
    <source>
        <dbReference type="Proteomes" id="UP000186698"/>
    </source>
</evidence>
<dbReference type="InterPro" id="IPR013783">
    <property type="entry name" value="Ig-like_fold"/>
</dbReference>
<evidence type="ECO:0000256" key="4">
    <source>
        <dbReference type="ARBA" id="ARBA00023319"/>
    </source>
</evidence>
<dbReference type="PROSITE" id="PS50835">
    <property type="entry name" value="IG_LIKE"/>
    <property type="match status" value="3"/>
</dbReference>
<keyword evidence="5" id="KW-1133">Transmembrane helix</keyword>
<reference evidence="9" key="1">
    <citation type="submission" date="2025-08" db="UniProtKB">
        <authorList>
            <consortium name="RefSeq"/>
        </authorList>
    </citation>
    <scope>IDENTIFICATION</scope>
    <source>
        <strain evidence="9">J_2021</strain>
        <tissue evidence="9">Erythrocytes</tissue>
    </source>
</reference>
<feature type="chain" id="PRO_5035295190" evidence="6">
    <location>
        <begin position="24"/>
        <end position="483"/>
    </location>
</feature>
<dbReference type="InterPro" id="IPR003598">
    <property type="entry name" value="Ig_sub2"/>
</dbReference>
<dbReference type="PANTHER" id="PTHR11481:SF116">
    <property type="entry name" value="FC RECEPTOR-LIKE B"/>
    <property type="match status" value="1"/>
</dbReference>
<keyword evidence="5" id="KW-0472">Membrane</keyword>
<dbReference type="SMART" id="SM00408">
    <property type="entry name" value="IGc2"/>
    <property type="match status" value="4"/>
</dbReference>
<dbReference type="GeneID" id="108699451"/>
<dbReference type="InterPro" id="IPR050488">
    <property type="entry name" value="Ig_Fc_receptor"/>
</dbReference>
<name>A0A8J0TKA3_XENLA</name>
<dbReference type="PANTHER" id="PTHR11481">
    <property type="entry name" value="IMMUNOGLOBULIN FC RECEPTOR"/>
    <property type="match status" value="1"/>
</dbReference>
<keyword evidence="1 6" id="KW-0732">Signal</keyword>
<dbReference type="AlphaFoldDB" id="A0A8J0TKA3"/>
<feature type="signal peptide" evidence="6">
    <location>
        <begin position="1"/>
        <end position="23"/>
    </location>
</feature>
<evidence type="ECO:0000313" key="9">
    <source>
        <dbReference type="RefSeq" id="XP_018087024.2"/>
    </source>
</evidence>
<dbReference type="SMART" id="SM00409">
    <property type="entry name" value="IG"/>
    <property type="match status" value="3"/>
</dbReference>
<protein>
    <submittedName>
        <fullName evidence="9">Fc receptor-like B</fullName>
    </submittedName>
</protein>
<feature type="domain" description="Ig-like" evidence="7">
    <location>
        <begin position="205"/>
        <end position="289"/>
    </location>
</feature>